<evidence type="ECO:0000313" key="1">
    <source>
        <dbReference type="EMBL" id="CAB4182552.1"/>
    </source>
</evidence>
<name>A0A6J5QG65_9CAUD</name>
<protein>
    <submittedName>
        <fullName evidence="1">Uncharacterized protein</fullName>
    </submittedName>
</protein>
<reference evidence="1" key="1">
    <citation type="submission" date="2020-05" db="EMBL/GenBank/DDBJ databases">
        <authorList>
            <person name="Chiriac C."/>
            <person name="Salcher M."/>
            <person name="Ghai R."/>
            <person name="Kavagutti S V."/>
        </authorList>
    </citation>
    <scope>NUCLEOTIDE SEQUENCE</scope>
</reference>
<dbReference type="EMBL" id="LR797384">
    <property type="protein sequence ID" value="CAB4212442.1"/>
    <property type="molecule type" value="Genomic_DNA"/>
</dbReference>
<accession>A0A6J5QG65</accession>
<dbReference type="EMBL" id="LR798388">
    <property type="protein sequence ID" value="CAB5228211.1"/>
    <property type="molecule type" value="Genomic_DNA"/>
</dbReference>
<dbReference type="EMBL" id="LR797027">
    <property type="protein sequence ID" value="CAB4182552.1"/>
    <property type="molecule type" value="Genomic_DNA"/>
</dbReference>
<evidence type="ECO:0000313" key="2">
    <source>
        <dbReference type="EMBL" id="CAB4212442.1"/>
    </source>
</evidence>
<organism evidence="1">
    <name type="scientific">uncultured Caudovirales phage</name>
    <dbReference type="NCBI Taxonomy" id="2100421"/>
    <lineage>
        <taxon>Viruses</taxon>
        <taxon>Duplodnaviria</taxon>
        <taxon>Heunggongvirae</taxon>
        <taxon>Uroviricota</taxon>
        <taxon>Caudoviricetes</taxon>
        <taxon>Peduoviridae</taxon>
        <taxon>Maltschvirus</taxon>
        <taxon>Maltschvirus maltsch</taxon>
    </lineage>
</organism>
<proteinExistence type="predicted"/>
<sequence>MRLKITLTPEDMIKIHDMAAARNNANRIGNVVNQKIADISDLSIDFVGLLGEVGFSRIFGLPLDESIGPRSGSVDFVSNGHNIEVKSSKHATAHLLVPSYFIGGVYTTKEICQVYVLMLVVIDCRTVEFAGWTTREKLITPERLGHFKGSMRKSFIMHQDDLTPLDEVTARTTLWVARKEGHNVELTDGPDLAT</sequence>
<gene>
    <name evidence="1" type="ORF">UFOVP1086_11</name>
    <name evidence="2" type="ORF">UFOVP1440_11</name>
    <name evidence="3" type="ORF">UFOVP1533_11</name>
</gene>
<evidence type="ECO:0000313" key="3">
    <source>
        <dbReference type="EMBL" id="CAB5228211.1"/>
    </source>
</evidence>